<evidence type="ECO:0008006" key="3">
    <source>
        <dbReference type="Google" id="ProtNLM"/>
    </source>
</evidence>
<comment type="caution">
    <text evidence="1">The sequence shown here is derived from an EMBL/GenBank/DDBJ whole genome shotgun (WGS) entry which is preliminary data.</text>
</comment>
<dbReference type="Proteomes" id="UP000192693">
    <property type="component" value="Unassembled WGS sequence"/>
</dbReference>
<name>A0ABX3RBP8_MYCAL</name>
<reference evidence="1 2" key="1">
    <citation type="submission" date="2016-12" db="EMBL/GenBank/DDBJ databases">
        <title>The new phylogeny of genus Mycobacterium.</title>
        <authorList>
            <person name="Tortoli E."/>
            <person name="Trovato A."/>
            <person name="Cirillo D.M."/>
        </authorList>
    </citation>
    <scope>NUCLEOTIDE SEQUENCE [LARGE SCALE GENOMIC DNA]</scope>
    <source>
        <strain evidence="1 2">DSM 45454</strain>
    </source>
</reference>
<accession>A0ABX3RBP8</accession>
<organism evidence="1 2">
    <name type="scientific">Mycolicibacter algericus DSM 45454</name>
    <dbReference type="NCBI Taxonomy" id="723879"/>
    <lineage>
        <taxon>Bacteria</taxon>
        <taxon>Bacillati</taxon>
        <taxon>Actinomycetota</taxon>
        <taxon>Actinomycetes</taxon>
        <taxon>Mycobacteriales</taxon>
        <taxon>Mycobacteriaceae</taxon>
        <taxon>Mycolicibacter</taxon>
    </lineage>
</organism>
<gene>
    <name evidence="1" type="ORF">BST10_21935</name>
</gene>
<protein>
    <recommendedName>
        <fullName evidence="3">PE family protein</fullName>
    </recommendedName>
</protein>
<keyword evidence="2" id="KW-1185">Reference proteome</keyword>
<evidence type="ECO:0000313" key="1">
    <source>
        <dbReference type="EMBL" id="OQZ91496.1"/>
    </source>
</evidence>
<sequence length="91" mass="9103">MEVLVPTGMAEKVATVATAPTVAQVALVAMAATVATSTKSSTVAWALRVATVDAGVMAMASLVARGARAATEVMGAVDEPVVTVEMVDKQA</sequence>
<proteinExistence type="predicted"/>
<dbReference type="EMBL" id="MVHC01000063">
    <property type="protein sequence ID" value="OQZ91496.1"/>
    <property type="molecule type" value="Genomic_DNA"/>
</dbReference>
<evidence type="ECO:0000313" key="2">
    <source>
        <dbReference type="Proteomes" id="UP000192693"/>
    </source>
</evidence>